<dbReference type="Pfam" id="PF00107">
    <property type="entry name" value="ADH_zinc_N"/>
    <property type="match status" value="1"/>
</dbReference>
<comment type="cofactor">
    <cofactor evidence="1 5">
        <name>Zn(2+)</name>
        <dbReference type="ChEBI" id="CHEBI:29105"/>
    </cofactor>
</comment>
<evidence type="ECO:0000256" key="5">
    <source>
        <dbReference type="RuleBase" id="RU361277"/>
    </source>
</evidence>
<dbReference type="InterPro" id="IPR020843">
    <property type="entry name" value="ER"/>
</dbReference>
<dbReference type="InterPro" id="IPR011032">
    <property type="entry name" value="GroES-like_sf"/>
</dbReference>
<sequence length="350" mass="36592">MPPAADRVVTVAGPRELREVTEGFTEPEPGRVVVEITYAGICGTDVHGYTDGHMLPPAVFGHEWTGRLSAVGAGVSGLQRGQRVVGGVGPACGTCPQCVAGHTRQCETAFAEANGVDSEAPDHGGFAGRMQVSARRVIPVPDEITDVEAALVEPATVTFHAVRRVAAEFGALVAVQGAGPIGLLTAQHARNAGAGNIIISEPSAARRQLATRLGFHTVVEPDDLQAAINDVSHGLGADVLYECAGVAALLQPSAELVRRGGTLALLGYPLQQSTVSYADWQSRELTVIGSLAYNHEDFLGTIRAIVGRKLDVTALHTGTVDLSSLRDLLEELDSGQSTHAKVLVRPDDSP</sequence>
<dbReference type="InterPro" id="IPR050129">
    <property type="entry name" value="Zn_alcohol_dh"/>
</dbReference>
<comment type="similarity">
    <text evidence="5">Belongs to the zinc-containing alcohol dehydrogenase family.</text>
</comment>
<evidence type="ECO:0000313" key="7">
    <source>
        <dbReference type="EMBL" id="PSL08475.1"/>
    </source>
</evidence>
<accession>A0A2P8EG97</accession>
<dbReference type="Pfam" id="PF08240">
    <property type="entry name" value="ADH_N"/>
    <property type="match status" value="1"/>
</dbReference>
<dbReference type="PANTHER" id="PTHR43401:SF2">
    <property type="entry name" value="L-THREONINE 3-DEHYDROGENASE"/>
    <property type="match status" value="1"/>
</dbReference>
<keyword evidence="3 5" id="KW-0862">Zinc</keyword>
<evidence type="ECO:0000256" key="4">
    <source>
        <dbReference type="ARBA" id="ARBA00023002"/>
    </source>
</evidence>
<dbReference type="PANTHER" id="PTHR43401">
    <property type="entry name" value="L-THREONINE 3-DEHYDROGENASE"/>
    <property type="match status" value="1"/>
</dbReference>
<dbReference type="InterPro" id="IPR013154">
    <property type="entry name" value="ADH-like_N"/>
</dbReference>
<gene>
    <name evidence="7" type="ORF">CLV30_101447</name>
</gene>
<keyword evidence="2 5" id="KW-0479">Metal-binding</keyword>
<proteinExistence type="inferred from homology"/>
<dbReference type="SMART" id="SM00829">
    <property type="entry name" value="PKS_ER"/>
    <property type="match status" value="1"/>
</dbReference>
<name>A0A2P8EG97_9ACTN</name>
<keyword evidence="4" id="KW-0560">Oxidoreductase</keyword>
<evidence type="ECO:0000256" key="3">
    <source>
        <dbReference type="ARBA" id="ARBA00022833"/>
    </source>
</evidence>
<organism evidence="7 8">
    <name type="scientific">Haloactinopolyspora alba</name>
    <dbReference type="NCBI Taxonomy" id="648780"/>
    <lineage>
        <taxon>Bacteria</taxon>
        <taxon>Bacillati</taxon>
        <taxon>Actinomycetota</taxon>
        <taxon>Actinomycetes</taxon>
        <taxon>Jiangellales</taxon>
        <taxon>Jiangellaceae</taxon>
        <taxon>Haloactinopolyspora</taxon>
    </lineage>
</organism>
<evidence type="ECO:0000256" key="1">
    <source>
        <dbReference type="ARBA" id="ARBA00001947"/>
    </source>
</evidence>
<dbReference type="GO" id="GO:0016491">
    <property type="term" value="F:oxidoreductase activity"/>
    <property type="evidence" value="ECO:0007669"/>
    <property type="project" value="UniProtKB-KW"/>
</dbReference>
<dbReference type="InterPro" id="IPR002328">
    <property type="entry name" value="ADH_Zn_CS"/>
</dbReference>
<dbReference type="Proteomes" id="UP000243528">
    <property type="component" value="Unassembled WGS sequence"/>
</dbReference>
<dbReference type="SUPFAM" id="SSF51735">
    <property type="entry name" value="NAD(P)-binding Rossmann-fold domains"/>
    <property type="match status" value="1"/>
</dbReference>
<reference evidence="7 8" key="1">
    <citation type="submission" date="2018-03" db="EMBL/GenBank/DDBJ databases">
        <title>Genomic Encyclopedia of Archaeal and Bacterial Type Strains, Phase II (KMG-II): from individual species to whole genera.</title>
        <authorList>
            <person name="Goeker M."/>
        </authorList>
    </citation>
    <scope>NUCLEOTIDE SEQUENCE [LARGE SCALE GENOMIC DNA]</scope>
    <source>
        <strain evidence="7 8">DSM 45211</strain>
    </source>
</reference>
<dbReference type="Gene3D" id="3.40.50.720">
    <property type="entry name" value="NAD(P)-binding Rossmann-like Domain"/>
    <property type="match status" value="1"/>
</dbReference>
<feature type="domain" description="Enoyl reductase (ER)" evidence="6">
    <location>
        <begin position="13"/>
        <end position="344"/>
    </location>
</feature>
<keyword evidence="8" id="KW-1185">Reference proteome</keyword>
<dbReference type="AlphaFoldDB" id="A0A2P8EG97"/>
<dbReference type="OrthoDB" id="9797931at2"/>
<dbReference type="InterPro" id="IPR036291">
    <property type="entry name" value="NAD(P)-bd_dom_sf"/>
</dbReference>
<dbReference type="EMBL" id="PYGE01000001">
    <property type="protein sequence ID" value="PSL08475.1"/>
    <property type="molecule type" value="Genomic_DNA"/>
</dbReference>
<evidence type="ECO:0000313" key="8">
    <source>
        <dbReference type="Proteomes" id="UP000243528"/>
    </source>
</evidence>
<dbReference type="PROSITE" id="PS00059">
    <property type="entry name" value="ADH_ZINC"/>
    <property type="match status" value="1"/>
</dbReference>
<dbReference type="Gene3D" id="3.90.180.10">
    <property type="entry name" value="Medium-chain alcohol dehydrogenases, catalytic domain"/>
    <property type="match status" value="1"/>
</dbReference>
<evidence type="ECO:0000256" key="2">
    <source>
        <dbReference type="ARBA" id="ARBA00022723"/>
    </source>
</evidence>
<dbReference type="SUPFAM" id="SSF50129">
    <property type="entry name" value="GroES-like"/>
    <property type="match status" value="1"/>
</dbReference>
<evidence type="ECO:0000259" key="6">
    <source>
        <dbReference type="SMART" id="SM00829"/>
    </source>
</evidence>
<protein>
    <submittedName>
        <fullName evidence="7">(R,R)-butanediol dehydrogenase/meso-butanediol dehydrogenase/diacetyl reductase</fullName>
    </submittedName>
</protein>
<dbReference type="InterPro" id="IPR013149">
    <property type="entry name" value="ADH-like_C"/>
</dbReference>
<comment type="caution">
    <text evidence="7">The sequence shown here is derived from an EMBL/GenBank/DDBJ whole genome shotgun (WGS) entry which is preliminary data.</text>
</comment>
<dbReference type="GO" id="GO:0008270">
    <property type="term" value="F:zinc ion binding"/>
    <property type="evidence" value="ECO:0007669"/>
    <property type="project" value="InterPro"/>
</dbReference>